<dbReference type="Proteomes" id="UP000194127">
    <property type="component" value="Unassembled WGS sequence"/>
</dbReference>
<dbReference type="EMBL" id="KZ110599">
    <property type="protein sequence ID" value="OSX61138.1"/>
    <property type="molecule type" value="Genomic_DNA"/>
</dbReference>
<dbReference type="AlphaFoldDB" id="A0A1X6MXP3"/>
<dbReference type="InterPro" id="IPR036047">
    <property type="entry name" value="F-box-like_dom_sf"/>
</dbReference>
<evidence type="ECO:0000313" key="1">
    <source>
        <dbReference type="EMBL" id="OSX61138.1"/>
    </source>
</evidence>
<accession>A0A1X6MXP3</accession>
<dbReference type="GeneID" id="36321986"/>
<gene>
    <name evidence="1" type="ORF">POSPLADRAFT_1034643</name>
</gene>
<sequence length="448" mass="50976">MTTGPRPLEQLPVELWAMVIDHHRDDSRTLKRCIRVCRHWVPFARKHLFFGVVIKEKQILDAFTHLNEQRPAFVRYVRRLTMVRAAFTPHFGHLWLAVLAHFDKVAVLIARRWPNVHMTERTRLELRHHFPAVKVLRFEDLNMAGVDLLALARACPQLAEIHLKSVCLNMEPNQIPAPPHIAHPTTQDEHPHVAEGHITVLSMSAVPQQTGRLVFENALHTHLTHLQIGRPDGQSLPAYTLRLLRATKETLVELVLAISGTATSDLNGLPATFPWPSGEHVFLRRLKRIHIKTALLESQAPDAWSRVTPVTWVTHLLERMFEAGRPATLECITISLRTVDICDTAGHFSLQGLNGFLTELVGRPIPSIVLNICDSVEKKRWTVSILGPILRHMPILMRWEASVVIKYGQRWDAHAAFGGCLVGNVKQHQLEHSQSLRVDRRPVHIFMV</sequence>
<reference evidence="1 2" key="1">
    <citation type="submission" date="2017-04" db="EMBL/GenBank/DDBJ databases">
        <title>Genome Sequence of the Model Brown-Rot Fungus Postia placenta SB12.</title>
        <authorList>
            <consortium name="DOE Joint Genome Institute"/>
            <person name="Gaskell J."/>
            <person name="Kersten P."/>
            <person name="Larrondo L.F."/>
            <person name="Canessa P."/>
            <person name="Martinez D."/>
            <person name="Hibbett D."/>
            <person name="Schmoll M."/>
            <person name="Kubicek C.P."/>
            <person name="Martinez A.T."/>
            <person name="Yadav J."/>
            <person name="Master E."/>
            <person name="Magnuson J.K."/>
            <person name="James T."/>
            <person name="Yaver D."/>
            <person name="Berka R."/>
            <person name="Labutti K."/>
            <person name="Lipzen A."/>
            <person name="Aerts A."/>
            <person name="Barry K."/>
            <person name="Henrissat B."/>
            <person name="Blanchette R."/>
            <person name="Grigoriev I."/>
            <person name="Cullen D."/>
        </authorList>
    </citation>
    <scope>NUCLEOTIDE SEQUENCE [LARGE SCALE GENOMIC DNA]</scope>
    <source>
        <strain evidence="1 2">MAD-698-R-SB12</strain>
    </source>
</reference>
<dbReference type="STRING" id="670580.A0A1X6MXP3"/>
<dbReference type="SUPFAM" id="SSF81383">
    <property type="entry name" value="F-box domain"/>
    <property type="match status" value="1"/>
</dbReference>
<evidence type="ECO:0008006" key="3">
    <source>
        <dbReference type="Google" id="ProtNLM"/>
    </source>
</evidence>
<name>A0A1X6MXP3_9APHY</name>
<dbReference type="RefSeq" id="XP_024337932.1">
    <property type="nucleotide sequence ID" value="XM_024477036.1"/>
</dbReference>
<organism evidence="1 2">
    <name type="scientific">Postia placenta MAD-698-R-SB12</name>
    <dbReference type="NCBI Taxonomy" id="670580"/>
    <lineage>
        <taxon>Eukaryota</taxon>
        <taxon>Fungi</taxon>
        <taxon>Dikarya</taxon>
        <taxon>Basidiomycota</taxon>
        <taxon>Agaricomycotina</taxon>
        <taxon>Agaricomycetes</taxon>
        <taxon>Polyporales</taxon>
        <taxon>Adustoporiaceae</taxon>
        <taxon>Rhodonia</taxon>
    </lineage>
</organism>
<keyword evidence="2" id="KW-1185">Reference proteome</keyword>
<evidence type="ECO:0000313" key="2">
    <source>
        <dbReference type="Proteomes" id="UP000194127"/>
    </source>
</evidence>
<dbReference type="OrthoDB" id="2921803at2759"/>
<protein>
    <recommendedName>
        <fullName evidence="3">F-box domain-containing protein</fullName>
    </recommendedName>
</protein>
<proteinExistence type="predicted"/>